<dbReference type="EMBL" id="BLQM01000019">
    <property type="protein sequence ID" value="GMH51097.1"/>
    <property type="molecule type" value="Genomic_DNA"/>
</dbReference>
<gene>
    <name evidence="2" type="ORF">TL16_g00939</name>
</gene>
<protein>
    <submittedName>
        <fullName evidence="2">Uncharacterized protein</fullName>
    </submittedName>
</protein>
<evidence type="ECO:0000313" key="2">
    <source>
        <dbReference type="EMBL" id="GMH51097.1"/>
    </source>
</evidence>
<name>A0A9W6ZGZ5_9STRA</name>
<feature type="compositionally biased region" description="Basic and acidic residues" evidence="1">
    <location>
        <begin position="140"/>
        <end position="160"/>
    </location>
</feature>
<feature type="compositionally biased region" description="Basic and acidic residues" evidence="1">
    <location>
        <begin position="124"/>
        <end position="133"/>
    </location>
</feature>
<feature type="compositionally biased region" description="Basic and acidic residues" evidence="1">
    <location>
        <begin position="204"/>
        <end position="220"/>
    </location>
</feature>
<feature type="region of interest" description="Disordered" evidence="1">
    <location>
        <begin position="51"/>
        <end position="253"/>
    </location>
</feature>
<sequence length="293" mass="33551">MARTHSLKSEAERMKEENERKLAQAHMEVLNENEVFKAQALAMSKKLERENEKLKAAQLKKLETENEKLRSRSHSKKTKTHSRTDSTSSDNSSVYDELLEDDDTSGYSKTSPAKSFGSYLAPGEQEKSVEKSVEQLAVEKSVEKPVEKPVEKEMEKEKPPKIVVENVAIIDAEKTPPRKSWTTRTAPKAEKTTSPRKKTPLPTKDPKKFDNTDEQSRFEKVSSTLIRHARRFYSNPHRPSQQRKRGADIDQHVKSGTLNRGYWNTIRSCASDESINNHIKSVVEIKNFFEPVR</sequence>
<feature type="compositionally biased region" description="Basic residues" evidence="1">
    <location>
        <begin position="71"/>
        <end position="81"/>
    </location>
</feature>
<dbReference type="AlphaFoldDB" id="A0A9W6ZGZ5"/>
<feature type="compositionally biased region" description="Basic and acidic residues" evidence="1">
    <location>
        <begin position="7"/>
        <end position="21"/>
    </location>
</feature>
<comment type="caution">
    <text evidence="2">The sequence shown here is derived from an EMBL/GenBank/DDBJ whole genome shotgun (WGS) entry which is preliminary data.</text>
</comment>
<evidence type="ECO:0000313" key="3">
    <source>
        <dbReference type="Proteomes" id="UP001162640"/>
    </source>
</evidence>
<evidence type="ECO:0000256" key="1">
    <source>
        <dbReference type="SAM" id="MobiDB-lite"/>
    </source>
</evidence>
<dbReference type="Proteomes" id="UP001162640">
    <property type="component" value="Unassembled WGS sequence"/>
</dbReference>
<feature type="region of interest" description="Disordered" evidence="1">
    <location>
        <begin position="1"/>
        <end position="21"/>
    </location>
</feature>
<organism evidence="2 3">
    <name type="scientific">Triparma laevis f. inornata</name>
    <dbReference type="NCBI Taxonomy" id="1714386"/>
    <lineage>
        <taxon>Eukaryota</taxon>
        <taxon>Sar</taxon>
        <taxon>Stramenopiles</taxon>
        <taxon>Ochrophyta</taxon>
        <taxon>Bolidophyceae</taxon>
        <taxon>Parmales</taxon>
        <taxon>Triparmaceae</taxon>
        <taxon>Triparma</taxon>
    </lineage>
</organism>
<accession>A0A9W6ZGZ5</accession>
<reference evidence="3" key="1">
    <citation type="journal article" date="2023" name="Commun. Biol.">
        <title>Genome analysis of Parmales, the sister group of diatoms, reveals the evolutionary specialization of diatoms from phago-mixotrophs to photoautotrophs.</title>
        <authorList>
            <person name="Ban H."/>
            <person name="Sato S."/>
            <person name="Yoshikawa S."/>
            <person name="Yamada K."/>
            <person name="Nakamura Y."/>
            <person name="Ichinomiya M."/>
            <person name="Sato N."/>
            <person name="Blanc-Mathieu R."/>
            <person name="Endo H."/>
            <person name="Kuwata A."/>
            <person name="Ogata H."/>
        </authorList>
    </citation>
    <scope>NUCLEOTIDE SEQUENCE [LARGE SCALE GENOMIC DNA]</scope>
</reference>
<proteinExistence type="predicted"/>
<feature type="compositionally biased region" description="Basic and acidic residues" evidence="1">
    <location>
        <begin position="51"/>
        <end position="70"/>
    </location>
</feature>